<organism evidence="6 7">
    <name type="scientific">Tribonema minus</name>
    <dbReference type="NCBI Taxonomy" id="303371"/>
    <lineage>
        <taxon>Eukaryota</taxon>
        <taxon>Sar</taxon>
        <taxon>Stramenopiles</taxon>
        <taxon>Ochrophyta</taxon>
        <taxon>PX clade</taxon>
        <taxon>Xanthophyceae</taxon>
        <taxon>Tribonematales</taxon>
        <taxon>Tribonemataceae</taxon>
        <taxon>Tribonema</taxon>
    </lineage>
</organism>
<evidence type="ECO:0000313" key="6">
    <source>
        <dbReference type="EMBL" id="KAG5184762.1"/>
    </source>
</evidence>
<comment type="caution">
    <text evidence="6">The sequence shown here is derived from an EMBL/GenBank/DDBJ whole genome shotgun (WGS) entry which is preliminary data.</text>
</comment>
<evidence type="ECO:0000256" key="3">
    <source>
        <dbReference type="ARBA" id="ARBA00022737"/>
    </source>
</evidence>
<sequence length="390" mass="40590">MYSNASAAYDGLKLPSRALAAVTGDKDHHAFLAGTCCLKEANELQLLHFSDDTNELTCAAVYSHPDEIWDLAPCPSDRNLVLSCHNNNATGRGGAPPRSSDAAFGVMLWRLPAAIPQSPSSSGNSSEPASQPIDKVASLGSAAKPACALLWEPGGQGNRAVTVAGGDLVRWELSGAAAREATTVRVTEGGAAAAAAAWDPHTRTSVAVAAGCGLRIADTRSGGAFTAVANAHRYACRDVDYSPYKPSCVVTCGEDRLLRFWDLRAPGQPLKSVLAHRNHWATRVAYNRFHDQLLATAGSDAAVCLWRVSSLCAAPGPLLLDGEGDGGGGGGGEGGDGAADVLARTYGGHEDSVCAVAWSARDAWVLTSLGHDGRVFAHHVPSAEKYKILL</sequence>
<feature type="repeat" description="WD" evidence="4">
    <location>
        <begin position="229"/>
        <end position="264"/>
    </location>
</feature>
<dbReference type="PANTHER" id="PTHR14205">
    <property type="entry name" value="WD-REPEAT PROTEIN"/>
    <property type="match status" value="1"/>
</dbReference>
<dbReference type="PROSITE" id="PS50082">
    <property type="entry name" value="WD_REPEATS_2"/>
    <property type="match status" value="1"/>
</dbReference>
<dbReference type="InterPro" id="IPR001680">
    <property type="entry name" value="WD40_rpt"/>
</dbReference>
<keyword evidence="2 4" id="KW-0853">WD repeat</keyword>
<dbReference type="InterPro" id="IPR059104">
    <property type="entry name" value="Beta-prop_EIPR1-like"/>
</dbReference>
<evidence type="ECO:0000256" key="1">
    <source>
        <dbReference type="ARBA" id="ARBA00005672"/>
    </source>
</evidence>
<protein>
    <recommendedName>
        <fullName evidence="5">EIPR1-like beta-propeller domain-containing protein</fullName>
    </recommendedName>
</protein>
<dbReference type="Gene3D" id="2.130.10.10">
    <property type="entry name" value="YVTN repeat-like/Quinoprotein amine dehydrogenase"/>
    <property type="match status" value="1"/>
</dbReference>
<evidence type="ECO:0000256" key="4">
    <source>
        <dbReference type="PROSITE-ProRule" id="PRU00221"/>
    </source>
</evidence>
<evidence type="ECO:0000313" key="7">
    <source>
        <dbReference type="Proteomes" id="UP000664859"/>
    </source>
</evidence>
<dbReference type="PROSITE" id="PS00678">
    <property type="entry name" value="WD_REPEATS_1"/>
    <property type="match status" value="1"/>
</dbReference>
<dbReference type="Proteomes" id="UP000664859">
    <property type="component" value="Unassembled WGS sequence"/>
</dbReference>
<dbReference type="GO" id="GO:0016567">
    <property type="term" value="P:protein ubiquitination"/>
    <property type="evidence" value="ECO:0007669"/>
    <property type="project" value="TreeGrafter"/>
</dbReference>
<dbReference type="PANTHER" id="PTHR14205:SF15">
    <property type="entry name" value="EARP AND GARP COMPLEX-INTERACTING PROTEIN 1"/>
    <property type="match status" value="1"/>
</dbReference>
<dbReference type="InterPro" id="IPR015943">
    <property type="entry name" value="WD40/YVTN_repeat-like_dom_sf"/>
</dbReference>
<evidence type="ECO:0000259" key="5">
    <source>
        <dbReference type="Pfam" id="PF23609"/>
    </source>
</evidence>
<accession>A0A835Z343</accession>
<keyword evidence="7" id="KW-1185">Reference proteome</keyword>
<dbReference type="OrthoDB" id="196957at2759"/>
<dbReference type="SMART" id="SM00320">
    <property type="entry name" value="WD40"/>
    <property type="match status" value="4"/>
</dbReference>
<dbReference type="InterPro" id="IPR019775">
    <property type="entry name" value="WD40_repeat_CS"/>
</dbReference>
<dbReference type="Pfam" id="PF00400">
    <property type="entry name" value="WD40"/>
    <property type="match status" value="1"/>
</dbReference>
<dbReference type="Pfam" id="PF23609">
    <property type="entry name" value="Beta-prop_EIPR1"/>
    <property type="match status" value="1"/>
</dbReference>
<comment type="similarity">
    <text evidence="1">Belongs to the WD repeat EIPR1 family.</text>
</comment>
<keyword evidence="3" id="KW-0677">Repeat</keyword>
<reference evidence="6" key="1">
    <citation type="submission" date="2021-02" db="EMBL/GenBank/DDBJ databases">
        <title>First Annotated Genome of the Yellow-green Alga Tribonema minus.</title>
        <authorList>
            <person name="Mahan K.M."/>
        </authorList>
    </citation>
    <scope>NUCLEOTIDE SEQUENCE</scope>
    <source>
        <strain evidence="6">UTEX B ZZ1240</strain>
    </source>
</reference>
<feature type="domain" description="EIPR1-like beta-propeller" evidence="5">
    <location>
        <begin position="5"/>
        <end position="306"/>
    </location>
</feature>
<proteinExistence type="inferred from homology"/>
<name>A0A835Z343_9STRA</name>
<dbReference type="AlphaFoldDB" id="A0A835Z343"/>
<dbReference type="SUPFAM" id="SSF101908">
    <property type="entry name" value="Putative isomerase YbhE"/>
    <property type="match status" value="1"/>
</dbReference>
<dbReference type="InterPro" id="IPR040323">
    <property type="entry name" value="EIPR1"/>
</dbReference>
<dbReference type="EMBL" id="JAFCMP010000152">
    <property type="protein sequence ID" value="KAG5184762.1"/>
    <property type="molecule type" value="Genomic_DNA"/>
</dbReference>
<gene>
    <name evidence="6" type="ORF">JKP88DRAFT_354368</name>
</gene>
<evidence type="ECO:0000256" key="2">
    <source>
        <dbReference type="ARBA" id="ARBA00022574"/>
    </source>
</evidence>